<dbReference type="Gene3D" id="3.40.50.150">
    <property type="entry name" value="Vaccinia Virus protein VP39"/>
    <property type="match status" value="1"/>
</dbReference>
<evidence type="ECO:0000256" key="1">
    <source>
        <dbReference type="ARBA" id="ARBA00022491"/>
    </source>
</evidence>
<evidence type="ECO:0000256" key="4">
    <source>
        <dbReference type="ARBA" id="ARBA00023163"/>
    </source>
</evidence>
<feature type="domain" description="HTH merR-type" evidence="5">
    <location>
        <begin position="1"/>
        <end position="68"/>
    </location>
</feature>
<dbReference type="InterPro" id="IPR013216">
    <property type="entry name" value="Methyltransf_11"/>
</dbReference>
<dbReference type="SUPFAM" id="SSF53335">
    <property type="entry name" value="S-adenosyl-L-methionine-dependent methyltransferases"/>
    <property type="match status" value="1"/>
</dbReference>
<keyword evidence="1" id="KW-0678">Repressor</keyword>
<gene>
    <name evidence="6" type="ORF">P9989_03885</name>
</gene>
<dbReference type="InterPro" id="IPR000551">
    <property type="entry name" value="MerR-type_HTH_dom"/>
</dbReference>
<keyword evidence="7" id="KW-1185">Reference proteome</keyword>
<evidence type="ECO:0000259" key="5">
    <source>
        <dbReference type="PROSITE" id="PS50937"/>
    </source>
</evidence>
<organism evidence="6 7">
    <name type="scientific">Halobacillus naozhouensis</name>
    <dbReference type="NCBI Taxonomy" id="554880"/>
    <lineage>
        <taxon>Bacteria</taxon>
        <taxon>Bacillati</taxon>
        <taxon>Bacillota</taxon>
        <taxon>Bacilli</taxon>
        <taxon>Bacillales</taxon>
        <taxon>Bacillaceae</taxon>
        <taxon>Halobacillus</taxon>
    </lineage>
</organism>
<dbReference type="Pfam" id="PF08241">
    <property type="entry name" value="Methyltransf_11"/>
    <property type="match status" value="1"/>
</dbReference>
<dbReference type="Pfam" id="PF13411">
    <property type="entry name" value="MerR_1"/>
    <property type="match status" value="1"/>
</dbReference>
<evidence type="ECO:0000256" key="2">
    <source>
        <dbReference type="ARBA" id="ARBA00023015"/>
    </source>
</evidence>
<reference evidence="6 7" key="1">
    <citation type="submission" date="2023-04" db="EMBL/GenBank/DDBJ databases">
        <title>Genome sequence of Halobacillus naozhouensis KACC 21980.</title>
        <authorList>
            <person name="Kim S."/>
            <person name="Heo J."/>
            <person name="Kwon S.-W."/>
        </authorList>
    </citation>
    <scope>NUCLEOTIDE SEQUENCE [LARGE SCALE GENOMIC DNA]</scope>
    <source>
        <strain evidence="6 7">KCTC 13234</strain>
    </source>
</reference>
<dbReference type="EMBL" id="CP121671">
    <property type="protein sequence ID" value="WFT75544.1"/>
    <property type="molecule type" value="Genomic_DNA"/>
</dbReference>
<dbReference type="CDD" id="cd01106">
    <property type="entry name" value="HTH_TipAL-Mta"/>
    <property type="match status" value="1"/>
</dbReference>
<keyword evidence="4" id="KW-0804">Transcription</keyword>
<dbReference type="SUPFAM" id="SSF46955">
    <property type="entry name" value="Putative DNA-binding domain"/>
    <property type="match status" value="1"/>
</dbReference>
<dbReference type="PANTHER" id="PTHR30204:SF69">
    <property type="entry name" value="MERR-FAMILY TRANSCRIPTIONAL REGULATOR"/>
    <property type="match status" value="1"/>
</dbReference>
<dbReference type="SMART" id="SM00422">
    <property type="entry name" value="HTH_MERR"/>
    <property type="match status" value="1"/>
</dbReference>
<evidence type="ECO:0000313" key="7">
    <source>
        <dbReference type="Proteomes" id="UP001221597"/>
    </source>
</evidence>
<accession>A0ABY8J1X3</accession>
<dbReference type="RefSeq" id="WP_283077510.1">
    <property type="nucleotide sequence ID" value="NZ_CP121671.1"/>
</dbReference>
<proteinExistence type="predicted"/>
<dbReference type="CDD" id="cd02440">
    <property type="entry name" value="AdoMet_MTases"/>
    <property type="match status" value="1"/>
</dbReference>
<keyword evidence="2" id="KW-0805">Transcription regulation</keyword>
<evidence type="ECO:0000313" key="6">
    <source>
        <dbReference type="EMBL" id="WFT75544.1"/>
    </source>
</evidence>
<dbReference type="InterPro" id="IPR047057">
    <property type="entry name" value="MerR_fam"/>
</dbReference>
<evidence type="ECO:0000256" key="3">
    <source>
        <dbReference type="ARBA" id="ARBA00023125"/>
    </source>
</evidence>
<keyword evidence="3" id="KW-0238">DNA-binding</keyword>
<dbReference type="InterPro" id="IPR029063">
    <property type="entry name" value="SAM-dependent_MTases_sf"/>
</dbReference>
<dbReference type="Proteomes" id="UP001221597">
    <property type="component" value="Chromosome"/>
</dbReference>
<dbReference type="Gene3D" id="1.10.1660.10">
    <property type="match status" value="1"/>
</dbReference>
<name>A0ABY8J1X3_9BACI</name>
<dbReference type="PANTHER" id="PTHR30204">
    <property type="entry name" value="REDOX-CYCLING DRUG-SENSING TRANSCRIPTIONAL ACTIVATOR SOXR"/>
    <property type="match status" value="1"/>
</dbReference>
<protein>
    <submittedName>
        <fullName evidence="6">MerR family transcriptional regulator</fullName>
    </submittedName>
</protein>
<dbReference type="InterPro" id="IPR009061">
    <property type="entry name" value="DNA-bd_dom_put_sf"/>
</dbReference>
<dbReference type="PROSITE" id="PS50937">
    <property type="entry name" value="HTH_MERR_2"/>
    <property type="match status" value="1"/>
</dbReference>
<sequence length="345" mass="39943">MKITEAAKVLHTTPRTIRFYEEKELVRPRKGENDYRYYGEADLWKLQTILALREVGMSTGQIKGALEGEVDREAYLNLQRSALYEEWLQIKDMITTIDEMLSKQKETTLTTEDIFTLAHQLKVTKQMRKSWEDQWNFNEQAKKYDQSIKTTGYRFNVHEHYQEALGKVSELIKAAPEEWGVDIGTGTGNLAAKFIENGANIIGVDQSEEMLKVCSQKYPEMDLRHGHFLSLPVMDHQADFVVSSYALHHIPDQEKELALAEMNRVLMESGRIAIADLMFENEEEKVRVLSRYEQEGNQEAIEAIQDEYYADRSKLIDWFETQGYNVKAFQLNAILHVLYAEKGNA</sequence>